<evidence type="ECO:0000259" key="12">
    <source>
        <dbReference type="PROSITE" id="PS50111"/>
    </source>
</evidence>
<dbReference type="Pfam" id="PF00672">
    <property type="entry name" value="HAMP"/>
    <property type="match status" value="1"/>
</dbReference>
<dbReference type="GO" id="GO:0007165">
    <property type="term" value="P:signal transduction"/>
    <property type="evidence" value="ECO:0007669"/>
    <property type="project" value="UniProtKB-KW"/>
</dbReference>
<evidence type="ECO:0000256" key="5">
    <source>
        <dbReference type="ARBA" id="ARBA00022692"/>
    </source>
</evidence>
<keyword evidence="8 10" id="KW-0807">Transducer</keyword>
<dbReference type="EMBL" id="MOAY01000050">
    <property type="protein sequence ID" value="ROM46246.1"/>
    <property type="molecule type" value="Genomic_DNA"/>
</dbReference>
<dbReference type="InterPro" id="IPR004089">
    <property type="entry name" value="MCPsignal_dom"/>
</dbReference>
<dbReference type="PROSITE" id="PS50885">
    <property type="entry name" value="HAMP"/>
    <property type="match status" value="1"/>
</dbReference>
<dbReference type="SMART" id="SM00304">
    <property type="entry name" value="HAMP"/>
    <property type="match status" value="1"/>
</dbReference>
<dbReference type="AlphaFoldDB" id="A0A423EYW7"/>
<dbReference type="Pfam" id="PF12729">
    <property type="entry name" value="4HB_MCP_1"/>
    <property type="match status" value="1"/>
</dbReference>
<organism evidence="14 15">
    <name type="scientific">Pseudomonas poae</name>
    <dbReference type="NCBI Taxonomy" id="200451"/>
    <lineage>
        <taxon>Bacteria</taxon>
        <taxon>Pseudomonadati</taxon>
        <taxon>Pseudomonadota</taxon>
        <taxon>Gammaproteobacteria</taxon>
        <taxon>Pseudomonadales</taxon>
        <taxon>Pseudomonadaceae</taxon>
        <taxon>Pseudomonas</taxon>
    </lineage>
</organism>
<dbReference type="PANTHER" id="PTHR32089">
    <property type="entry name" value="METHYL-ACCEPTING CHEMOTAXIS PROTEIN MCPB"/>
    <property type="match status" value="1"/>
</dbReference>
<comment type="similarity">
    <text evidence="9">Belongs to the methyl-accepting chemotaxis (MCP) protein family.</text>
</comment>
<dbReference type="FunFam" id="1.10.287.950:FF:000001">
    <property type="entry name" value="Methyl-accepting chemotaxis sensory transducer"/>
    <property type="match status" value="1"/>
</dbReference>
<dbReference type="InterPro" id="IPR024478">
    <property type="entry name" value="HlyB_4HB_MCP"/>
</dbReference>
<evidence type="ECO:0000313" key="15">
    <source>
        <dbReference type="Proteomes" id="UP000284656"/>
    </source>
</evidence>
<evidence type="ECO:0000256" key="9">
    <source>
        <dbReference type="ARBA" id="ARBA00029447"/>
    </source>
</evidence>
<keyword evidence="6 11" id="KW-1133">Transmembrane helix</keyword>
<evidence type="ECO:0000256" key="4">
    <source>
        <dbReference type="ARBA" id="ARBA00022500"/>
    </source>
</evidence>
<keyword evidence="5 11" id="KW-0812">Transmembrane</keyword>
<dbReference type="SMART" id="SM00283">
    <property type="entry name" value="MA"/>
    <property type="match status" value="1"/>
</dbReference>
<dbReference type="CDD" id="cd06225">
    <property type="entry name" value="HAMP"/>
    <property type="match status" value="1"/>
</dbReference>
<dbReference type="GO" id="GO:0006935">
    <property type="term" value="P:chemotaxis"/>
    <property type="evidence" value="ECO:0007669"/>
    <property type="project" value="UniProtKB-KW"/>
</dbReference>
<dbReference type="SUPFAM" id="SSF58104">
    <property type="entry name" value="Methyl-accepting chemotaxis protein (MCP) signaling domain"/>
    <property type="match status" value="1"/>
</dbReference>
<evidence type="ECO:0000256" key="2">
    <source>
        <dbReference type="ARBA" id="ARBA00022475"/>
    </source>
</evidence>
<evidence type="ECO:0000256" key="8">
    <source>
        <dbReference type="ARBA" id="ARBA00023224"/>
    </source>
</evidence>
<evidence type="ECO:0000256" key="1">
    <source>
        <dbReference type="ARBA" id="ARBA00004651"/>
    </source>
</evidence>
<reference evidence="14 15" key="1">
    <citation type="submission" date="2016-10" db="EMBL/GenBank/DDBJ databases">
        <title>Comparative genome analysis of multiple Pseudomonas spp. focuses on biocontrol and plant growth promoting traits.</title>
        <authorList>
            <person name="Tao X.-Y."/>
            <person name="Taylor C.G."/>
        </authorList>
    </citation>
    <scope>NUCLEOTIDE SEQUENCE [LARGE SCALE GENOMIC DNA]</scope>
    <source>
        <strain evidence="14 15">29G9</strain>
    </source>
</reference>
<gene>
    <name evidence="14" type="ORF">BK648_16495</name>
</gene>
<name>A0A423EYW7_9PSED</name>
<dbReference type="PANTHER" id="PTHR32089:SF120">
    <property type="entry name" value="METHYL-ACCEPTING CHEMOTAXIS PROTEIN TLPQ"/>
    <property type="match status" value="1"/>
</dbReference>
<keyword evidence="4" id="KW-0145">Chemotaxis</keyword>
<sequence>MTLIKVDKMYSSTVEIGANWLPSIRLVGKMDSAFYKLRLDLRRYAMEYSAKDPASLEKVKAARDEALQVAGSYATKVSSPEEQAKYNEVLANIKNYIQKMDEFLAQVSTFSPEQMAAYLRDVIGPIGAQAQKAMDELIAINERGSTSTVQVASSEHDAARLFTWVLMVSSVLIAVVVARLFTRSIINPVRELLISTGKIADGDLRLTIAISGKDELTDLQRSTAAMQMNLKSTLQHISEASGQLASAAEEMSAITRESTAGIERQSMETDQAATAVNEMTAAVEEVARNAVSASQSTQDSQRSAKVGQERVTQTIASIEKLSTTVQQTGVEVEGLAKQAQDIARVVEVIRSIAEQTNLLALNAAIEAARAGEQGRGFAVVADEVRALAHRTQTSTQEIEQMIARIQSCSSEAVASMALNRDEAMDSLKVAHEAGVAITQITQAITDINERNLMIATASEQQAQVARSVDQNLISIRDLSIQSSSAAGQTSTASHELSRLAVDLKQ</sequence>
<accession>A0A423EYW7</accession>
<dbReference type="Pfam" id="PF00015">
    <property type="entry name" value="MCPsignal"/>
    <property type="match status" value="1"/>
</dbReference>
<evidence type="ECO:0000256" key="3">
    <source>
        <dbReference type="ARBA" id="ARBA00022481"/>
    </source>
</evidence>
<evidence type="ECO:0000256" key="11">
    <source>
        <dbReference type="SAM" id="Phobius"/>
    </source>
</evidence>
<dbReference type="GO" id="GO:0005886">
    <property type="term" value="C:plasma membrane"/>
    <property type="evidence" value="ECO:0007669"/>
    <property type="project" value="UniProtKB-SubCell"/>
</dbReference>
<feature type="transmembrane region" description="Helical" evidence="11">
    <location>
        <begin position="161"/>
        <end position="181"/>
    </location>
</feature>
<keyword evidence="3" id="KW-0488">Methylation</keyword>
<feature type="non-terminal residue" evidence="14">
    <location>
        <position position="505"/>
    </location>
</feature>
<feature type="domain" description="Methyl-accepting transducer" evidence="12">
    <location>
        <begin position="240"/>
        <end position="476"/>
    </location>
</feature>
<protein>
    <submittedName>
        <fullName evidence="14">Methyl-accepting chemotaxis protein</fullName>
    </submittedName>
</protein>
<evidence type="ECO:0000256" key="10">
    <source>
        <dbReference type="PROSITE-ProRule" id="PRU00284"/>
    </source>
</evidence>
<dbReference type="InterPro" id="IPR003660">
    <property type="entry name" value="HAMP_dom"/>
</dbReference>
<evidence type="ECO:0000313" key="14">
    <source>
        <dbReference type="EMBL" id="ROM46246.1"/>
    </source>
</evidence>
<comment type="caution">
    <text evidence="14">The sequence shown here is derived from an EMBL/GenBank/DDBJ whole genome shotgun (WGS) entry which is preliminary data.</text>
</comment>
<evidence type="ECO:0000256" key="7">
    <source>
        <dbReference type="ARBA" id="ARBA00023136"/>
    </source>
</evidence>
<proteinExistence type="inferred from homology"/>
<dbReference type="PRINTS" id="PR00260">
    <property type="entry name" value="CHEMTRNSDUCR"/>
</dbReference>
<dbReference type="CDD" id="cd11386">
    <property type="entry name" value="MCP_signal"/>
    <property type="match status" value="1"/>
</dbReference>
<evidence type="ECO:0000259" key="13">
    <source>
        <dbReference type="PROSITE" id="PS50885"/>
    </source>
</evidence>
<comment type="subcellular location">
    <subcellularLocation>
        <location evidence="1">Cell membrane</location>
        <topology evidence="1">Multi-pass membrane protein</topology>
    </subcellularLocation>
</comment>
<dbReference type="GO" id="GO:0004888">
    <property type="term" value="F:transmembrane signaling receptor activity"/>
    <property type="evidence" value="ECO:0007669"/>
    <property type="project" value="InterPro"/>
</dbReference>
<feature type="domain" description="HAMP" evidence="13">
    <location>
        <begin position="183"/>
        <end position="235"/>
    </location>
</feature>
<keyword evidence="2" id="KW-1003">Cell membrane</keyword>
<dbReference type="Proteomes" id="UP000284656">
    <property type="component" value="Unassembled WGS sequence"/>
</dbReference>
<dbReference type="PROSITE" id="PS50111">
    <property type="entry name" value="CHEMOTAXIS_TRANSDUC_2"/>
    <property type="match status" value="1"/>
</dbReference>
<dbReference type="InterPro" id="IPR004090">
    <property type="entry name" value="Chemotax_Me-accpt_rcpt"/>
</dbReference>
<evidence type="ECO:0000256" key="6">
    <source>
        <dbReference type="ARBA" id="ARBA00022989"/>
    </source>
</evidence>
<dbReference type="Gene3D" id="1.10.287.950">
    <property type="entry name" value="Methyl-accepting chemotaxis protein"/>
    <property type="match status" value="1"/>
</dbReference>
<keyword evidence="7 11" id="KW-0472">Membrane</keyword>